<organism evidence="7 8">
    <name type="scientific">Bicyclus anynana</name>
    <name type="common">Squinting bush brown butterfly</name>
    <dbReference type="NCBI Taxonomy" id="110368"/>
    <lineage>
        <taxon>Eukaryota</taxon>
        <taxon>Metazoa</taxon>
        <taxon>Ecdysozoa</taxon>
        <taxon>Arthropoda</taxon>
        <taxon>Hexapoda</taxon>
        <taxon>Insecta</taxon>
        <taxon>Pterygota</taxon>
        <taxon>Neoptera</taxon>
        <taxon>Endopterygota</taxon>
        <taxon>Lepidoptera</taxon>
        <taxon>Glossata</taxon>
        <taxon>Ditrysia</taxon>
        <taxon>Papilionoidea</taxon>
        <taxon>Nymphalidae</taxon>
        <taxon>Satyrinae</taxon>
        <taxon>Satyrini</taxon>
        <taxon>Mycalesina</taxon>
        <taxon>Bicyclus</taxon>
    </lineage>
</organism>
<evidence type="ECO:0000313" key="7">
    <source>
        <dbReference type="Proteomes" id="UP001652582"/>
    </source>
</evidence>
<dbReference type="Pfam" id="PF00732">
    <property type="entry name" value="GMC_oxred_N"/>
    <property type="match status" value="1"/>
</dbReference>
<feature type="binding site" evidence="5">
    <location>
        <position position="259"/>
    </location>
    <ligand>
        <name>FAD</name>
        <dbReference type="ChEBI" id="CHEBI:57692"/>
    </ligand>
</feature>
<dbReference type="GO" id="GO:0050660">
    <property type="term" value="F:flavin adenine dinucleotide binding"/>
    <property type="evidence" value="ECO:0007669"/>
    <property type="project" value="InterPro"/>
</dbReference>
<feature type="binding site" evidence="5">
    <location>
        <position position="376"/>
    </location>
    <ligand>
        <name>substrate</name>
    </ligand>
</feature>
<reference evidence="8" key="1">
    <citation type="submission" date="2025-08" db="UniProtKB">
        <authorList>
            <consortium name="RefSeq"/>
        </authorList>
    </citation>
    <scope>IDENTIFICATION</scope>
</reference>
<dbReference type="SUPFAM" id="SSF54373">
    <property type="entry name" value="FAD-linked reductases, C-terminal domain"/>
    <property type="match status" value="1"/>
</dbReference>
<evidence type="ECO:0000313" key="8">
    <source>
        <dbReference type="RefSeq" id="XP_023946731.2"/>
    </source>
</evidence>
<comment type="cofactor">
    <cofactor evidence="1 5">
        <name>FAD</name>
        <dbReference type="ChEBI" id="CHEBI:57692"/>
    </cofactor>
</comment>
<evidence type="ECO:0000256" key="4">
    <source>
        <dbReference type="ARBA" id="ARBA00022827"/>
    </source>
</evidence>
<accession>A0A6J1NTR9</accession>
<dbReference type="OrthoDB" id="269227at2759"/>
<dbReference type="AlphaFoldDB" id="A0A6J1NTR9"/>
<evidence type="ECO:0000256" key="1">
    <source>
        <dbReference type="ARBA" id="ARBA00001974"/>
    </source>
</evidence>
<dbReference type="Proteomes" id="UP001652582">
    <property type="component" value="Chromosome 11"/>
</dbReference>
<dbReference type="Pfam" id="PF05199">
    <property type="entry name" value="GMC_oxred_C"/>
    <property type="match status" value="1"/>
</dbReference>
<name>A0A6J1NTR9_BICAN</name>
<dbReference type="PANTHER" id="PTHR11552">
    <property type="entry name" value="GLUCOSE-METHANOL-CHOLINE GMC OXIDOREDUCTASE"/>
    <property type="match status" value="1"/>
</dbReference>
<protein>
    <submittedName>
        <fullName evidence="8">Ecdysone oxidase-like</fullName>
    </submittedName>
</protein>
<dbReference type="KEGG" id="bany:112052059"/>
<evidence type="ECO:0000256" key="3">
    <source>
        <dbReference type="ARBA" id="ARBA00022630"/>
    </source>
</evidence>
<dbReference type="GeneID" id="112052059"/>
<proteinExistence type="inferred from homology"/>
<evidence type="ECO:0000259" key="6">
    <source>
        <dbReference type="PROSITE" id="PS00624"/>
    </source>
</evidence>
<dbReference type="PROSITE" id="PS00624">
    <property type="entry name" value="GMC_OXRED_2"/>
    <property type="match status" value="1"/>
</dbReference>
<dbReference type="InterPro" id="IPR000172">
    <property type="entry name" value="GMC_OxRdtase_N"/>
</dbReference>
<evidence type="ECO:0000256" key="2">
    <source>
        <dbReference type="ARBA" id="ARBA00010790"/>
    </source>
</evidence>
<dbReference type="PIRSF" id="PIRSF000137">
    <property type="entry name" value="Alcohol_oxidase"/>
    <property type="match status" value="1"/>
</dbReference>
<comment type="similarity">
    <text evidence="2">Belongs to the GMC oxidoreductase family.</text>
</comment>
<dbReference type="InterPro" id="IPR007867">
    <property type="entry name" value="GMC_OxRtase_C"/>
</dbReference>
<keyword evidence="7" id="KW-1185">Reference proteome</keyword>
<dbReference type="PANTHER" id="PTHR11552:SF147">
    <property type="entry name" value="CHOLINE DEHYDROGENASE, MITOCHONDRIAL"/>
    <property type="match status" value="1"/>
</dbReference>
<gene>
    <name evidence="8" type="primary">LOC112052059</name>
</gene>
<keyword evidence="3" id="KW-0285">Flavoprotein</keyword>
<dbReference type="SUPFAM" id="SSF51905">
    <property type="entry name" value="FAD/NAD(P)-binding domain"/>
    <property type="match status" value="1"/>
</dbReference>
<dbReference type="GO" id="GO:0016614">
    <property type="term" value="F:oxidoreductase activity, acting on CH-OH group of donors"/>
    <property type="evidence" value="ECO:0007669"/>
    <property type="project" value="InterPro"/>
</dbReference>
<dbReference type="Gene3D" id="3.50.50.60">
    <property type="entry name" value="FAD/NAD(P)-binding domain"/>
    <property type="match status" value="1"/>
</dbReference>
<dbReference type="InterPro" id="IPR036188">
    <property type="entry name" value="FAD/NAD-bd_sf"/>
</dbReference>
<evidence type="ECO:0000256" key="5">
    <source>
        <dbReference type="PIRSR" id="PIRSR000137-2"/>
    </source>
</evidence>
<dbReference type="RefSeq" id="XP_023946731.2">
    <property type="nucleotide sequence ID" value="XM_024090963.2"/>
</dbReference>
<dbReference type="Gene3D" id="3.30.560.10">
    <property type="entry name" value="Glucose Oxidase, domain 3"/>
    <property type="match status" value="1"/>
</dbReference>
<keyword evidence="4 5" id="KW-0274">FAD</keyword>
<dbReference type="InterPro" id="IPR012132">
    <property type="entry name" value="GMC_OxRdtase"/>
</dbReference>
<feature type="domain" description="Glucose-methanol-choline oxidoreductase N-terminal" evidence="6">
    <location>
        <begin position="296"/>
        <end position="310"/>
    </location>
</feature>
<sequence length="595" mass="65615">MGVQAILSIQQAFSVIGTLMLTAYLFPKQANVVDYEEFDYIVVGAGSAGSVIADRLSEWPNNRVLVIEAGGDPPVESLIPGLLPFLPQTKYDWNFTSENDNYSSQSHTIKALNLTCGHMLGGGSSINYMMYVRGCAGDYDSWAQTVQDETWSYRSILPYFLKSEKLKDPEILSSPAKLLHGTNGFLGVTRENRQETFKYLDAFKEAGHNIVFDVNGRNSIGYTLPLYTIADGIRQTTAYVNLGASKDRKNLHVLKNTLVTEILFDKNRNAIGVKAISADNRVLTILAKKEVIVSAGALNTPKLLMLSGIGPKEHLQSMNINVRSDLPVGLNLQDHVVVIIAFKTERTNAPAEPANPNQFPIPLVVGYATVNKSSPCAEYQVFNFVTPSNSAAIYQLCVFNLGYEESLCQKLLEAGIGRNMLVGMLNLLHPKSRGRVTLRSKDPLDPPVVNLGTMSDVRDLNNMAAYLQDYAKVNNTSYFKSVNAELVDLQIARCAGLPLGSREYWRCNALYMTSTMFHYAGTCAMGTVVDTRLRVRNVKRLRVADASVMPTLPSGNTNVPTIMIAEKAADMIKEDHTHNNGGSYFSSKFSSWLFI</sequence>